<feature type="transmembrane region" description="Helical" evidence="2">
    <location>
        <begin position="266"/>
        <end position="286"/>
    </location>
</feature>
<evidence type="ECO:0000256" key="3">
    <source>
        <dbReference type="SAM" id="SignalP"/>
    </source>
</evidence>
<dbReference type="AlphaFoldDB" id="A0A9D2ZWM6"/>
<evidence type="ECO:0008006" key="6">
    <source>
        <dbReference type="Google" id="ProtNLM"/>
    </source>
</evidence>
<keyword evidence="2" id="KW-0812">Transmembrane</keyword>
<comment type="caution">
    <text evidence="4">The sequence shown here is derived from an EMBL/GenBank/DDBJ whole genome shotgun (WGS) entry which is preliminary data.</text>
</comment>
<keyword evidence="3" id="KW-0732">Signal</keyword>
<feature type="compositionally biased region" description="Low complexity" evidence="1">
    <location>
        <begin position="217"/>
        <end position="236"/>
    </location>
</feature>
<feature type="compositionally biased region" description="Low complexity" evidence="1">
    <location>
        <begin position="246"/>
        <end position="257"/>
    </location>
</feature>
<reference evidence="4" key="2">
    <citation type="submission" date="2021-09" db="EMBL/GenBank/DDBJ databases">
        <authorList>
            <person name="Gilroy R."/>
        </authorList>
    </citation>
    <scope>NUCLEOTIDE SEQUENCE</scope>
    <source>
        <strain evidence="4">CHK139-4039</strain>
    </source>
</reference>
<evidence type="ECO:0000313" key="4">
    <source>
        <dbReference type="EMBL" id="HJE77922.1"/>
    </source>
</evidence>
<evidence type="ECO:0000256" key="1">
    <source>
        <dbReference type="SAM" id="MobiDB-lite"/>
    </source>
</evidence>
<dbReference type="EMBL" id="DYXR01000256">
    <property type="protein sequence ID" value="HJE77922.1"/>
    <property type="molecule type" value="Genomic_DNA"/>
</dbReference>
<keyword evidence="2" id="KW-0472">Membrane</keyword>
<reference evidence="4" key="1">
    <citation type="journal article" date="2021" name="PeerJ">
        <title>Extensive microbial diversity within the chicken gut microbiome revealed by metagenomics and culture.</title>
        <authorList>
            <person name="Gilroy R."/>
            <person name="Ravi A."/>
            <person name="Getino M."/>
            <person name="Pursley I."/>
            <person name="Horton D.L."/>
            <person name="Alikhan N.F."/>
            <person name="Baker D."/>
            <person name="Gharbi K."/>
            <person name="Hall N."/>
            <person name="Watson M."/>
            <person name="Adriaenssens E.M."/>
            <person name="Foster-Nyarko E."/>
            <person name="Jarju S."/>
            <person name="Secka A."/>
            <person name="Antonio M."/>
            <person name="Oren A."/>
            <person name="Chaudhuri R.R."/>
            <person name="La Ragione R."/>
            <person name="Hildebrand F."/>
            <person name="Pallen M.J."/>
        </authorList>
    </citation>
    <scope>NUCLEOTIDE SEQUENCE</scope>
    <source>
        <strain evidence="4">CHK139-4039</strain>
    </source>
</reference>
<accession>A0A9D2ZWM6</accession>
<gene>
    <name evidence="4" type="ORF">K8V74_08265</name>
</gene>
<feature type="chain" id="PRO_5039436390" description="LPXTG cell wall anchor domain-containing protein" evidence="3">
    <location>
        <begin position="31"/>
        <end position="295"/>
    </location>
</feature>
<organism evidence="4 5">
    <name type="scientific">Brevibacterium epidermidis</name>
    <dbReference type="NCBI Taxonomy" id="1698"/>
    <lineage>
        <taxon>Bacteria</taxon>
        <taxon>Bacillati</taxon>
        <taxon>Actinomycetota</taxon>
        <taxon>Actinomycetes</taxon>
        <taxon>Micrococcales</taxon>
        <taxon>Brevibacteriaceae</taxon>
        <taxon>Brevibacterium</taxon>
    </lineage>
</organism>
<sequence>MTRANARLTIISAVAVVLGLIFTMTTPASASADGQIVVTRPDGSAPGKLFTDLTFVPGDTKTEKLVVSQTTEADVTTGIRFESTSPHGPLHDSAEVTISGFGDTVSTSLGEALDTESPFWLGTLSPSDKASITISVRLPESAGNDTKRDQARFRVIVTAQGDGVGPTPPPTDPPKDSDANFDDSASSDADASASDENDGSSADGGNEAVAASDSKSNGDASTGASGSSDSDAASDAGGKDFDESDTTAAAGSDADGALPRTGLGSLPVLFAGAGLLLFGSIVISIVQRRKGRAAS</sequence>
<feature type="compositionally biased region" description="Low complexity" evidence="1">
    <location>
        <begin position="182"/>
        <end position="192"/>
    </location>
</feature>
<protein>
    <recommendedName>
        <fullName evidence="6">LPXTG cell wall anchor domain-containing protein</fullName>
    </recommendedName>
</protein>
<feature type="signal peptide" evidence="3">
    <location>
        <begin position="1"/>
        <end position="30"/>
    </location>
</feature>
<proteinExistence type="predicted"/>
<keyword evidence="2" id="KW-1133">Transmembrane helix</keyword>
<evidence type="ECO:0000256" key="2">
    <source>
        <dbReference type="SAM" id="Phobius"/>
    </source>
</evidence>
<dbReference type="Proteomes" id="UP000743760">
    <property type="component" value="Unassembled WGS sequence"/>
</dbReference>
<evidence type="ECO:0000313" key="5">
    <source>
        <dbReference type="Proteomes" id="UP000743760"/>
    </source>
</evidence>
<feature type="region of interest" description="Disordered" evidence="1">
    <location>
        <begin position="158"/>
        <end position="259"/>
    </location>
</feature>
<name>A0A9D2ZWM6_BREEP</name>